<evidence type="ECO:0000256" key="1">
    <source>
        <dbReference type="ARBA" id="ARBA00023125"/>
    </source>
</evidence>
<dbReference type="Gene3D" id="1.10.357.10">
    <property type="entry name" value="Tetracycline Repressor, domain 2"/>
    <property type="match status" value="1"/>
</dbReference>
<feature type="domain" description="HTH tetR-type" evidence="3">
    <location>
        <begin position="7"/>
        <end position="67"/>
    </location>
</feature>
<evidence type="ECO:0000259" key="3">
    <source>
        <dbReference type="PROSITE" id="PS50977"/>
    </source>
</evidence>
<sequence length="181" mass="21184">MTDLRIKRTETAIQTTFVKLVNENGFESVTVTKIAEEAMINRLTFYKHYTDKYALAQTMIENFGQMYEQVIKKRLELSRENQSFKDILEVMTPELNTLFVNRQDELKALQSIQVGALTLNKRLEKIIGEYMPKIMKHEVPPFEKALLVALLVNILNYVIEEQHVPDYRELQQMLTDVQSII</sequence>
<dbReference type="AlphaFoldDB" id="A0A0R2AEQ9"/>
<protein>
    <recommendedName>
        <fullName evidence="3">HTH tetR-type domain-containing protein</fullName>
    </recommendedName>
</protein>
<dbReference type="PROSITE" id="PS50977">
    <property type="entry name" value="HTH_TETR_2"/>
    <property type="match status" value="1"/>
</dbReference>
<dbReference type="InterPro" id="IPR050624">
    <property type="entry name" value="HTH-type_Tx_Regulator"/>
</dbReference>
<accession>A0A0R2AEQ9</accession>
<evidence type="ECO:0000256" key="2">
    <source>
        <dbReference type="PROSITE-ProRule" id="PRU00335"/>
    </source>
</evidence>
<dbReference type="PANTHER" id="PTHR43479">
    <property type="entry name" value="ACREF/ENVCD OPERON REPRESSOR-RELATED"/>
    <property type="match status" value="1"/>
</dbReference>
<dbReference type="PATRIC" id="fig|1423813.3.peg.771"/>
<dbReference type="InterPro" id="IPR009057">
    <property type="entry name" value="Homeodomain-like_sf"/>
</dbReference>
<dbReference type="SUPFAM" id="SSF46689">
    <property type="entry name" value="Homeodomain-like"/>
    <property type="match status" value="1"/>
</dbReference>
<organism evidence="4 5">
    <name type="scientific">Paucilactobacillus vaccinostercus DSM 20634</name>
    <dbReference type="NCBI Taxonomy" id="1423813"/>
    <lineage>
        <taxon>Bacteria</taxon>
        <taxon>Bacillati</taxon>
        <taxon>Bacillota</taxon>
        <taxon>Bacilli</taxon>
        <taxon>Lactobacillales</taxon>
        <taxon>Lactobacillaceae</taxon>
        <taxon>Paucilactobacillus</taxon>
    </lineage>
</organism>
<reference evidence="4 5" key="1">
    <citation type="journal article" date="2015" name="Genome Announc.">
        <title>Expanding the biotechnology potential of lactobacilli through comparative genomics of 213 strains and associated genera.</title>
        <authorList>
            <person name="Sun Z."/>
            <person name="Harris H.M."/>
            <person name="McCann A."/>
            <person name="Guo C."/>
            <person name="Argimon S."/>
            <person name="Zhang W."/>
            <person name="Yang X."/>
            <person name="Jeffery I.B."/>
            <person name="Cooney J.C."/>
            <person name="Kagawa T.F."/>
            <person name="Liu W."/>
            <person name="Song Y."/>
            <person name="Salvetti E."/>
            <person name="Wrobel A."/>
            <person name="Rasinkangas P."/>
            <person name="Parkhill J."/>
            <person name="Rea M.C."/>
            <person name="O'Sullivan O."/>
            <person name="Ritari J."/>
            <person name="Douillard F.P."/>
            <person name="Paul Ross R."/>
            <person name="Yang R."/>
            <person name="Briner A.E."/>
            <person name="Felis G.E."/>
            <person name="de Vos W.M."/>
            <person name="Barrangou R."/>
            <person name="Klaenhammer T.R."/>
            <person name="Caufield P.W."/>
            <person name="Cui Y."/>
            <person name="Zhang H."/>
            <person name="O'Toole P.W."/>
        </authorList>
    </citation>
    <scope>NUCLEOTIDE SEQUENCE [LARGE SCALE GENOMIC DNA]</scope>
    <source>
        <strain evidence="4 5">DSM 20634</strain>
    </source>
</reference>
<dbReference type="GO" id="GO:0003677">
    <property type="term" value="F:DNA binding"/>
    <property type="evidence" value="ECO:0007669"/>
    <property type="project" value="UniProtKB-UniRule"/>
</dbReference>
<gene>
    <name evidence="4" type="ORF">FC26_GL000759</name>
</gene>
<dbReference type="EMBL" id="AYYY01000010">
    <property type="protein sequence ID" value="KRM62198.1"/>
    <property type="molecule type" value="Genomic_DNA"/>
</dbReference>
<comment type="caution">
    <text evidence="4">The sequence shown here is derived from an EMBL/GenBank/DDBJ whole genome shotgun (WGS) entry which is preliminary data.</text>
</comment>
<proteinExistence type="predicted"/>
<feature type="DNA-binding region" description="H-T-H motif" evidence="2">
    <location>
        <begin position="30"/>
        <end position="49"/>
    </location>
</feature>
<evidence type="ECO:0000313" key="4">
    <source>
        <dbReference type="EMBL" id="KRM62198.1"/>
    </source>
</evidence>
<dbReference type="OrthoDB" id="9810250at2"/>
<dbReference type="STRING" id="1423813.FC26_GL000759"/>
<dbReference type="Pfam" id="PF00440">
    <property type="entry name" value="TetR_N"/>
    <property type="match status" value="1"/>
</dbReference>
<dbReference type="Proteomes" id="UP000051733">
    <property type="component" value="Unassembled WGS sequence"/>
</dbReference>
<dbReference type="PANTHER" id="PTHR43479:SF7">
    <property type="entry name" value="TETR-FAMILY TRANSCRIPTIONAL REGULATOR"/>
    <property type="match status" value="1"/>
</dbReference>
<keyword evidence="1 2" id="KW-0238">DNA-binding</keyword>
<name>A0A0R2AEQ9_9LACO</name>
<dbReference type="InterPro" id="IPR001647">
    <property type="entry name" value="HTH_TetR"/>
</dbReference>
<evidence type="ECO:0000313" key="5">
    <source>
        <dbReference type="Proteomes" id="UP000051733"/>
    </source>
</evidence>
<dbReference type="RefSeq" id="WP_057777729.1">
    <property type="nucleotide sequence ID" value="NZ_AYYY01000010.1"/>
</dbReference>
<keyword evidence="5" id="KW-1185">Reference proteome</keyword>